<dbReference type="Pfam" id="PF00620">
    <property type="entry name" value="RhoGAP"/>
    <property type="match status" value="1"/>
</dbReference>
<dbReference type="eggNOG" id="KOG4724">
    <property type="taxonomic scope" value="Eukaryota"/>
</dbReference>
<dbReference type="PROSITE" id="PS50238">
    <property type="entry name" value="RHOGAP"/>
    <property type="match status" value="1"/>
</dbReference>
<proteinExistence type="predicted"/>
<accession>G1TYC6</accession>
<dbReference type="STRING" id="9986.ENSOCUP00000022088"/>
<dbReference type="EMBL" id="AAGW02009755">
    <property type="status" value="NOT_ANNOTATED_CDS"/>
    <property type="molecule type" value="Genomic_DNA"/>
</dbReference>
<dbReference type="SMART" id="SM00324">
    <property type="entry name" value="RhoGAP"/>
    <property type="match status" value="1"/>
</dbReference>
<dbReference type="Bgee" id="ENSOCUG00000021615">
    <property type="expression patterns" value="Expressed in testis"/>
</dbReference>
<dbReference type="InterPro" id="IPR008936">
    <property type="entry name" value="Rho_GTPase_activation_prot"/>
</dbReference>
<dbReference type="InParanoid" id="G1TYC6"/>
<dbReference type="Proteomes" id="UP000001811">
    <property type="component" value="Chromosome 1"/>
</dbReference>
<dbReference type="HOGENOM" id="CLU_008526_1_0_1"/>
<dbReference type="GO" id="GO:0007165">
    <property type="term" value="P:signal transduction"/>
    <property type="evidence" value="ECO:0007669"/>
    <property type="project" value="InterPro"/>
</dbReference>
<reference evidence="2" key="3">
    <citation type="submission" date="2025-09" db="UniProtKB">
        <authorList>
            <consortium name="Ensembl"/>
        </authorList>
    </citation>
    <scope>IDENTIFICATION</scope>
    <source>
        <strain evidence="2">Thorbecke</strain>
    </source>
</reference>
<reference evidence="2" key="2">
    <citation type="submission" date="2025-08" db="UniProtKB">
        <authorList>
            <consortium name="Ensembl"/>
        </authorList>
    </citation>
    <scope>IDENTIFICATION</scope>
    <source>
        <strain evidence="2">Thorbecke</strain>
    </source>
</reference>
<dbReference type="SUPFAM" id="SSF48350">
    <property type="entry name" value="GTPase activation domain, GAP"/>
    <property type="match status" value="1"/>
</dbReference>
<protein>
    <recommendedName>
        <fullName evidence="1">Rho-GAP domain-containing protein</fullName>
    </recommendedName>
</protein>
<feature type="domain" description="Rho-GAP" evidence="1">
    <location>
        <begin position="1"/>
        <end position="169"/>
    </location>
</feature>
<dbReference type="GO" id="GO:0005096">
    <property type="term" value="F:GTPase activator activity"/>
    <property type="evidence" value="ECO:0007669"/>
    <property type="project" value="TreeGrafter"/>
</dbReference>
<dbReference type="InterPro" id="IPR000198">
    <property type="entry name" value="RhoGAP_dom"/>
</dbReference>
<dbReference type="PANTHER" id="PTHR23179:SF37">
    <property type="entry name" value="1700006A11RIK PROTEIN"/>
    <property type="match status" value="1"/>
</dbReference>
<dbReference type="AlphaFoldDB" id="G1TYC6"/>
<dbReference type="SMR" id="G1TYC6"/>
<evidence type="ECO:0000313" key="3">
    <source>
        <dbReference type="Proteomes" id="UP000001811"/>
    </source>
</evidence>
<dbReference type="Gene3D" id="1.10.555.10">
    <property type="entry name" value="Rho GTPase activation protein"/>
    <property type="match status" value="1"/>
</dbReference>
<keyword evidence="3" id="KW-1185">Reference proteome</keyword>
<dbReference type="Ensembl" id="ENSOCUT00000025603.3">
    <property type="protein sequence ID" value="ENSOCUP00000022088.3"/>
    <property type="gene ID" value="ENSOCUG00000021615.3"/>
</dbReference>
<reference evidence="2 3" key="1">
    <citation type="journal article" date="2011" name="Nature">
        <title>A high-resolution map of human evolutionary constraint using 29 mammals.</title>
        <authorList>
            <person name="Lindblad-Toh K."/>
            <person name="Garber M."/>
            <person name="Zuk O."/>
            <person name="Lin M.F."/>
            <person name="Parker B.J."/>
            <person name="Washietl S."/>
            <person name="Kheradpour P."/>
            <person name="Ernst J."/>
            <person name="Jordan G."/>
            <person name="Mauceli E."/>
            <person name="Ward L.D."/>
            <person name="Lowe C.B."/>
            <person name="Holloway A.K."/>
            <person name="Clamp M."/>
            <person name="Gnerre S."/>
            <person name="Alfoldi J."/>
            <person name="Beal K."/>
            <person name="Chang J."/>
            <person name="Clawson H."/>
            <person name="Cuff J."/>
            <person name="Di Palma F."/>
            <person name="Fitzgerald S."/>
            <person name="Flicek P."/>
            <person name="Guttman M."/>
            <person name="Hubisz M.J."/>
            <person name="Jaffe D.B."/>
            <person name="Jungreis I."/>
            <person name="Kent W.J."/>
            <person name="Kostka D."/>
            <person name="Lara M."/>
            <person name="Martins A.L."/>
            <person name="Massingham T."/>
            <person name="Moltke I."/>
            <person name="Raney B.J."/>
            <person name="Rasmussen M.D."/>
            <person name="Robinson J."/>
            <person name="Stark A."/>
            <person name="Vilella A.J."/>
            <person name="Wen J."/>
            <person name="Xie X."/>
            <person name="Zody M.C."/>
            <person name="Baldwin J."/>
            <person name="Bloom T."/>
            <person name="Chin C.W."/>
            <person name="Heiman D."/>
            <person name="Nicol R."/>
            <person name="Nusbaum C."/>
            <person name="Young S."/>
            <person name="Wilkinson J."/>
            <person name="Worley K.C."/>
            <person name="Kovar C.L."/>
            <person name="Muzny D.M."/>
            <person name="Gibbs R.A."/>
            <person name="Cree A."/>
            <person name="Dihn H.H."/>
            <person name="Fowler G."/>
            <person name="Jhangiani S."/>
            <person name="Joshi V."/>
            <person name="Lee S."/>
            <person name="Lewis L.R."/>
            <person name="Nazareth L.V."/>
            <person name="Okwuonu G."/>
            <person name="Santibanez J."/>
            <person name="Warren W.C."/>
            <person name="Mardis E.R."/>
            <person name="Weinstock G.M."/>
            <person name="Wilson R.K."/>
            <person name="Delehaunty K."/>
            <person name="Dooling D."/>
            <person name="Fronik C."/>
            <person name="Fulton L."/>
            <person name="Fulton B."/>
            <person name="Graves T."/>
            <person name="Minx P."/>
            <person name="Sodergren E."/>
            <person name="Birney E."/>
            <person name="Margulies E.H."/>
            <person name="Herrero J."/>
            <person name="Green E.D."/>
            <person name="Haussler D."/>
            <person name="Siepel A."/>
            <person name="Goldman N."/>
            <person name="Pollard K.S."/>
            <person name="Pedersen J.S."/>
            <person name="Lander E.S."/>
            <person name="Kellis M."/>
        </authorList>
    </citation>
    <scope>NUCLEOTIDE SEQUENCE [LARGE SCALE GENOMIC DNA]</scope>
    <source>
        <strain evidence="2 3">Thorbecke inbred</strain>
    </source>
</reference>
<evidence type="ECO:0000259" key="1">
    <source>
        <dbReference type="PROSITE" id="PS50238"/>
    </source>
</evidence>
<name>G1TYC6_RABIT</name>
<organism evidence="2 3">
    <name type="scientific">Oryctolagus cuniculus</name>
    <name type="common">Rabbit</name>
    <dbReference type="NCBI Taxonomy" id="9986"/>
    <lineage>
        <taxon>Eukaryota</taxon>
        <taxon>Metazoa</taxon>
        <taxon>Chordata</taxon>
        <taxon>Craniata</taxon>
        <taxon>Vertebrata</taxon>
        <taxon>Euteleostomi</taxon>
        <taxon>Mammalia</taxon>
        <taxon>Eutheria</taxon>
        <taxon>Euarchontoglires</taxon>
        <taxon>Glires</taxon>
        <taxon>Lagomorpha</taxon>
        <taxon>Leporidae</taxon>
        <taxon>Oryctolagus</taxon>
    </lineage>
</organism>
<dbReference type="EMBL" id="AAGW02009756">
    <property type="status" value="NOT_ANNOTATED_CDS"/>
    <property type="molecule type" value="Genomic_DNA"/>
</dbReference>
<dbReference type="PaxDb" id="9986-ENSOCUP00000022088"/>
<evidence type="ECO:0000313" key="2">
    <source>
        <dbReference type="Ensembl" id="ENSOCUP00000022088.3"/>
    </source>
</evidence>
<dbReference type="PANTHER" id="PTHR23179">
    <property type="entry name" value="T-CELL ACTIVATION RHO GTPASE ACTIVATING PROTEIN-RELATED"/>
    <property type="match status" value="1"/>
</dbReference>
<sequence length="254" mass="28029">MLSFIHERGPQTEGIFRKPGSVTSYRALKEKINAGDTVDWDSESALVAATVLQDFLRTIPGTVFSANLYDQWLDVLEEENEEKVPAIQRLLNQLPKANFILLRGLFASLDKIAQHSSFSPMAASDLSLCIAPRILSLWRSTSRSSELEEELRKKISLIHFLIQNYLEIFEDETTSIWRVSSLSSHNSFGESALSVSNLGESKDSLGESPLTYTHPEDGEVLCASSLALLRNKAIGYPRGCLGGVRPGVQGQSQG</sequence>
<dbReference type="GeneTree" id="ENSGT00940000163685"/>